<name>A0A9N9TC69_DIABA</name>
<dbReference type="AlphaFoldDB" id="A0A9N9TC69"/>
<protein>
    <submittedName>
        <fullName evidence="1">Uncharacterized protein</fullName>
    </submittedName>
</protein>
<sequence>MLKLRYDPVHGYDYSYENTYIPDYRIHRAYDYYFDWPWRYRVWLPNRPYRRFLHKELRGMYTLQYDLQTPYIPPYKNIIDYEHVPHTKYHSIYVPNYDTYRPLDKYDKWPAWYQAYTHMPEFRYYLNNTLMRDVGRCLASNTNQHTIDTICGHLHNTFPSIFLNIE</sequence>
<organism evidence="1 2">
    <name type="scientific">Diabrotica balteata</name>
    <name type="common">Banded cucumber beetle</name>
    <dbReference type="NCBI Taxonomy" id="107213"/>
    <lineage>
        <taxon>Eukaryota</taxon>
        <taxon>Metazoa</taxon>
        <taxon>Ecdysozoa</taxon>
        <taxon>Arthropoda</taxon>
        <taxon>Hexapoda</taxon>
        <taxon>Insecta</taxon>
        <taxon>Pterygota</taxon>
        <taxon>Neoptera</taxon>
        <taxon>Endopterygota</taxon>
        <taxon>Coleoptera</taxon>
        <taxon>Polyphaga</taxon>
        <taxon>Cucujiformia</taxon>
        <taxon>Chrysomeloidea</taxon>
        <taxon>Chrysomelidae</taxon>
        <taxon>Galerucinae</taxon>
        <taxon>Diabroticina</taxon>
        <taxon>Diabroticites</taxon>
        <taxon>Diabrotica</taxon>
    </lineage>
</organism>
<dbReference type="OrthoDB" id="6661135at2759"/>
<evidence type="ECO:0000313" key="1">
    <source>
        <dbReference type="EMBL" id="CAG9839963.1"/>
    </source>
</evidence>
<reference evidence="1" key="1">
    <citation type="submission" date="2022-01" db="EMBL/GenBank/DDBJ databases">
        <authorList>
            <person name="King R."/>
        </authorList>
    </citation>
    <scope>NUCLEOTIDE SEQUENCE</scope>
</reference>
<gene>
    <name evidence="1" type="ORF">DIABBA_LOCUS12672</name>
</gene>
<proteinExistence type="predicted"/>
<accession>A0A9N9TC69</accession>
<dbReference type="Proteomes" id="UP001153709">
    <property type="component" value="Chromosome 8"/>
</dbReference>
<dbReference type="EMBL" id="OU898283">
    <property type="protein sequence ID" value="CAG9839963.1"/>
    <property type="molecule type" value="Genomic_DNA"/>
</dbReference>
<evidence type="ECO:0000313" key="2">
    <source>
        <dbReference type="Proteomes" id="UP001153709"/>
    </source>
</evidence>
<keyword evidence="2" id="KW-1185">Reference proteome</keyword>